<protein>
    <submittedName>
        <fullName evidence="2">Uncharacterized protein</fullName>
    </submittedName>
</protein>
<dbReference type="KEGG" id="asul:DFR86_10645"/>
<feature type="transmembrane region" description="Helical" evidence="1">
    <location>
        <begin position="84"/>
        <end position="104"/>
    </location>
</feature>
<feature type="transmembrane region" description="Helical" evidence="1">
    <location>
        <begin position="124"/>
        <end position="150"/>
    </location>
</feature>
<name>A0A2U9IPN7_9CREN</name>
<evidence type="ECO:0000313" key="2">
    <source>
        <dbReference type="EMBL" id="AWR97947.1"/>
    </source>
</evidence>
<gene>
    <name evidence="2" type="ORF">DFR86_10645</name>
</gene>
<dbReference type="RefSeq" id="WP_110380837.1">
    <property type="nucleotide sequence ID" value="NZ_CP029288.2"/>
</dbReference>
<proteinExistence type="predicted"/>
<keyword evidence="1" id="KW-0472">Membrane</keyword>
<feature type="transmembrane region" description="Helical" evidence="1">
    <location>
        <begin position="9"/>
        <end position="28"/>
    </location>
</feature>
<dbReference type="Proteomes" id="UP000248410">
    <property type="component" value="Chromosome"/>
</dbReference>
<feature type="transmembrane region" description="Helical" evidence="1">
    <location>
        <begin position="48"/>
        <end position="77"/>
    </location>
</feature>
<organism evidence="2 3">
    <name type="scientific">Acidianus sulfidivorans JP7</name>
    <dbReference type="NCBI Taxonomy" id="619593"/>
    <lineage>
        <taxon>Archaea</taxon>
        <taxon>Thermoproteota</taxon>
        <taxon>Thermoprotei</taxon>
        <taxon>Sulfolobales</taxon>
        <taxon>Sulfolobaceae</taxon>
        <taxon>Acidianus</taxon>
    </lineage>
</organism>
<dbReference type="AlphaFoldDB" id="A0A2U9IPN7"/>
<keyword evidence="3" id="KW-1185">Reference proteome</keyword>
<accession>A0A2U9IPN7</accession>
<evidence type="ECO:0000256" key="1">
    <source>
        <dbReference type="SAM" id="Phobius"/>
    </source>
</evidence>
<reference evidence="2 3" key="1">
    <citation type="submission" date="2018-05" db="EMBL/GenBank/DDBJ databases">
        <title>Complete Genome Sequences of Extremely Thermoacidophilic, Metal-Mobilizing Type-Strain Members of the Archaeal Family Sulfolobaceae: Acidianus brierleyi DSM-1651T, Acidianus sulfidivorans DSM-18786T, Metallosphaera hakonensis DSM-7519T, and Metallosphaera prunae DSM-10039T.</title>
        <authorList>
            <person name="Counts J.A."/>
            <person name="Kelly R.M."/>
        </authorList>
    </citation>
    <scope>NUCLEOTIDE SEQUENCE [LARGE SCALE GENOMIC DNA]</scope>
    <source>
        <strain evidence="2 3">JP7</strain>
    </source>
</reference>
<dbReference type="GeneID" id="36838432"/>
<dbReference type="EMBL" id="CP029288">
    <property type="protein sequence ID" value="AWR97947.1"/>
    <property type="molecule type" value="Genomic_DNA"/>
</dbReference>
<evidence type="ECO:0000313" key="3">
    <source>
        <dbReference type="Proteomes" id="UP000248410"/>
    </source>
</evidence>
<dbReference type="OrthoDB" id="26975at2157"/>
<keyword evidence="1" id="KW-0812">Transmembrane</keyword>
<keyword evidence="1" id="KW-1133">Transmembrane helix</keyword>
<sequence>MVKYRAEVLIFDIVLIASILLWLFIPVYELKSIDYEQMITPLGFQIDFFRASYLLMSPLPILAIFFFIVSAALPLLWKSSRYSLYASTVSAGFGIVMIINSIIFDARYLHYYGYSILPTSDGSFYIFFPSITSFEFPFYFFIASTGLSVLNSVTRSRWIPYGRLTLIDKLKTELGKGEIIRGFLALFNSLGVEYAVVNDSHLRVRDLSLLEEDEKNKRLSLFFDSGEKIIFSKNSDKVIYKDAEGEIRYYNLENGIKLALSKILEQINFNTKDTIKTNDELYN</sequence>